<dbReference type="InterPro" id="IPR050171">
    <property type="entry name" value="MFS_Transporters"/>
</dbReference>
<organism evidence="9 10">
    <name type="scientific">Comamonas odontotermitis</name>
    <dbReference type="NCBI Taxonomy" id="379895"/>
    <lineage>
        <taxon>Bacteria</taxon>
        <taxon>Pseudomonadati</taxon>
        <taxon>Pseudomonadota</taxon>
        <taxon>Betaproteobacteria</taxon>
        <taxon>Burkholderiales</taxon>
        <taxon>Comamonadaceae</taxon>
        <taxon>Comamonas</taxon>
    </lineage>
</organism>
<keyword evidence="4 7" id="KW-0812">Transmembrane</keyword>
<accession>A0ABR6RIX4</accession>
<proteinExistence type="predicted"/>
<feature type="domain" description="Major facilitator superfamily (MFS) profile" evidence="8">
    <location>
        <begin position="20"/>
        <end position="429"/>
    </location>
</feature>
<dbReference type="PANTHER" id="PTHR23517">
    <property type="entry name" value="RESISTANCE PROTEIN MDTM, PUTATIVE-RELATED-RELATED"/>
    <property type="match status" value="1"/>
</dbReference>
<comment type="caution">
    <text evidence="9">The sequence shown here is derived from an EMBL/GenBank/DDBJ whole genome shotgun (WGS) entry which is preliminary data.</text>
</comment>
<dbReference type="SUPFAM" id="SSF103473">
    <property type="entry name" value="MFS general substrate transporter"/>
    <property type="match status" value="1"/>
</dbReference>
<comment type="subcellular location">
    <subcellularLocation>
        <location evidence="1">Cell membrane</location>
        <topology evidence="1">Multi-pass membrane protein</topology>
    </subcellularLocation>
</comment>
<feature type="transmembrane region" description="Helical" evidence="7">
    <location>
        <begin position="188"/>
        <end position="207"/>
    </location>
</feature>
<keyword evidence="3" id="KW-1003">Cell membrane</keyword>
<evidence type="ECO:0000256" key="7">
    <source>
        <dbReference type="SAM" id="Phobius"/>
    </source>
</evidence>
<sequence length="444" mass="46659">MKNSSSAEQAQGPAQWSLQSLLTVVFLGLTAGVQMSDYGLQAISLSAIQKTFAISDAAVGALQGLAGVLVGSALAIPLARFADRFSRKRVLLCLVLASTAMMVLSALAPNFPLFFLGRSAAGITEFAMVPLVYSMIPDLAPERHRVFANLGFAALVSTGASAGFYYAGDIQAAAMAWIPGALDPWRKAFLLLSAAGLPLLVAGLFTADPPRHAVQGEIANGGTGADSLQQFLRQHWRPIALFVGVAGSLMIAVQGLNQLMALALERRFNATPAHIGKVLGALVLVATLGCLPVVGWLDRWLGKRLQAAVRPLLMGICALLAVPAILMLYSTASLEQAFVVVGVFLFVTCTANALVPTMLQDLAPPPLRARCFALWSFVVSVFSALGPLLAGFVSTWLVHGRMLSAIAITAVPTLLISAYCAWRLFLHTRSATQSAALAPAAPAV</sequence>
<evidence type="ECO:0000256" key="4">
    <source>
        <dbReference type="ARBA" id="ARBA00022692"/>
    </source>
</evidence>
<feature type="transmembrane region" description="Helical" evidence="7">
    <location>
        <begin position="309"/>
        <end position="331"/>
    </location>
</feature>
<evidence type="ECO:0000259" key="8">
    <source>
        <dbReference type="PROSITE" id="PS50850"/>
    </source>
</evidence>
<dbReference type="InterPro" id="IPR020846">
    <property type="entry name" value="MFS_dom"/>
</dbReference>
<reference evidence="9 10" key="1">
    <citation type="submission" date="2020-08" db="EMBL/GenBank/DDBJ databases">
        <title>Functional genomics of gut bacteria from endangered species of beetles.</title>
        <authorList>
            <person name="Carlos-Shanley C."/>
        </authorList>
    </citation>
    <scope>NUCLEOTIDE SEQUENCE [LARGE SCALE GENOMIC DNA]</scope>
    <source>
        <strain evidence="9 10">S00124</strain>
    </source>
</reference>
<dbReference type="Proteomes" id="UP000562492">
    <property type="component" value="Unassembled WGS sequence"/>
</dbReference>
<feature type="transmembrane region" description="Helical" evidence="7">
    <location>
        <begin position="403"/>
        <end position="422"/>
    </location>
</feature>
<dbReference type="InterPro" id="IPR036259">
    <property type="entry name" value="MFS_trans_sf"/>
</dbReference>
<dbReference type="InterPro" id="IPR011701">
    <property type="entry name" value="MFS"/>
</dbReference>
<protein>
    <submittedName>
        <fullName evidence="9">MFS family permease</fullName>
    </submittedName>
</protein>
<feature type="transmembrane region" description="Helical" evidence="7">
    <location>
        <begin position="371"/>
        <end position="397"/>
    </location>
</feature>
<keyword evidence="5 7" id="KW-1133">Transmembrane helix</keyword>
<gene>
    <name evidence="9" type="ORF">HNP33_003235</name>
</gene>
<dbReference type="RefSeq" id="WP_184710128.1">
    <property type="nucleotide sequence ID" value="NZ_JACHKZ010000023.1"/>
</dbReference>
<keyword evidence="6 7" id="KW-0472">Membrane</keyword>
<keyword evidence="2" id="KW-0813">Transport</keyword>
<dbReference type="Gene3D" id="1.20.1250.20">
    <property type="entry name" value="MFS general substrate transporter like domains"/>
    <property type="match status" value="1"/>
</dbReference>
<keyword evidence="10" id="KW-1185">Reference proteome</keyword>
<evidence type="ECO:0000313" key="10">
    <source>
        <dbReference type="Proteomes" id="UP000562492"/>
    </source>
</evidence>
<evidence type="ECO:0000256" key="3">
    <source>
        <dbReference type="ARBA" id="ARBA00022475"/>
    </source>
</evidence>
<evidence type="ECO:0000313" key="9">
    <source>
        <dbReference type="EMBL" id="MBB6579125.1"/>
    </source>
</evidence>
<evidence type="ECO:0000256" key="6">
    <source>
        <dbReference type="ARBA" id="ARBA00023136"/>
    </source>
</evidence>
<evidence type="ECO:0000256" key="1">
    <source>
        <dbReference type="ARBA" id="ARBA00004651"/>
    </source>
</evidence>
<feature type="transmembrane region" description="Helical" evidence="7">
    <location>
        <begin position="275"/>
        <end position="297"/>
    </location>
</feature>
<dbReference type="PROSITE" id="PS50850">
    <property type="entry name" value="MFS"/>
    <property type="match status" value="1"/>
</dbReference>
<feature type="transmembrane region" description="Helical" evidence="7">
    <location>
        <begin position="52"/>
        <end position="78"/>
    </location>
</feature>
<feature type="transmembrane region" description="Helical" evidence="7">
    <location>
        <begin position="239"/>
        <end position="263"/>
    </location>
</feature>
<feature type="transmembrane region" description="Helical" evidence="7">
    <location>
        <begin position="90"/>
        <end position="108"/>
    </location>
</feature>
<evidence type="ECO:0000256" key="2">
    <source>
        <dbReference type="ARBA" id="ARBA00022448"/>
    </source>
</evidence>
<dbReference type="EMBL" id="JACHKZ010000023">
    <property type="protein sequence ID" value="MBB6579125.1"/>
    <property type="molecule type" value="Genomic_DNA"/>
</dbReference>
<feature type="transmembrane region" description="Helical" evidence="7">
    <location>
        <begin position="337"/>
        <end position="359"/>
    </location>
</feature>
<feature type="transmembrane region" description="Helical" evidence="7">
    <location>
        <begin position="114"/>
        <end position="134"/>
    </location>
</feature>
<feature type="transmembrane region" description="Helical" evidence="7">
    <location>
        <begin position="146"/>
        <end position="168"/>
    </location>
</feature>
<feature type="transmembrane region" description="Helical" evidence="7">
    <location>
        <begin position="21"/>
        <end position="40"/>
    </location>
</feature>
<name>A0ABR6RIX4_9BURK</name>
<evidence type="ECO:0000256" key="5">
    <source>
        <dbReference type="ARBA" id="ARBA00022989"/>
    </source>
</evidence>
<dbReference type="Pfam" id="PF07690">
    <property type="entry name" value="MFS_1"/>
    <property type="match status" value="1"/>
</dbReference>